<dbReference type="Proteomes" id="UP000030752">
    <property type="component" value="Unassembled WGS sequence"/>
</dbReference>
<reference evidence="11 12" key="1">
    <citation type="submission" date="2013-03" db="EMBL/GenBank/DDBJ databases">
        <title>The Genome Sequence of Phialophora europaea CBS 101466.</title>
        <authorList>
            <consortium name="The Broad Institute Genomics Platform"/>
            <person name="Cuomo C."/>
            <person name="de Hoog S."/>
            <person name="Gorbushina A."/>
            <person name="Walker B."/>
            <person name="Young S.K."/>
            <person name="Zeng Q."/>
            <person name="Gargeya S."/>
            <person name="Fitzgerald M."/>
            <person name="Haas B."/>
            <person name="Abouelleil A."/>
            <person name="Allen A.W."/>
            <person name="Alvarado L."/>
            <person name="Arachchi H.M."/>
            <person name="Berlin A.M."/>
            <person name="Chapman S.B."/>
            <person name="Gainer-Dewar J."/>
            <person name="Goldberg J."/>
            <person name="Griggs A."/>
            <person name="Gujja S."/>
            <person name="Hansen M."/>
            <person name="Howarth C."/>
            <person name="Imamovic A."/>
            <person name="Ireland A."/>
            <person name="Larimer J."/>
            <person name="McCowan C."/>
            <person name="Murphy C."/>
            <person name="Pearson M."/>
            <person name="Poon T.W."/>
            <person name="Priest M."/>
            <person name="Roberts A."/>
            <person name="Saif S."/>
            <person name="Shea T."/>
            <person name="Sisk P."/>
            <person name="Sykes S."/>
            <person name="Wortman J."/>
            <person name="Nusbaum C."/>
            <person name="Birren B."/>
        </authorList>
    </citation>
    <scope>NUCLEOTIDE SEQUENCE [LARGE SCALE GENOMIC DNA]</scope>
    <source>
        <strain evidence="11 12">CBS 101466</strain>
    </source>
</reference>
<name>W2S828_CYPE1</name>
<dbReference type="RefSeq" id="XP_008712626.1">
    <property type="nucleotide sequence ID" value="XM_008714404.1"/>
</dbReference>
<keyword evidence="5" id="KW-0158">Chromosome</keyword>
<dbReference type="HOGENOM" id="CLU_016663_1_0_1"/>
<evidence type="ECO:0000256" key="4">
    <source>
        <dbReference type="ARBA" id="ARBA00015253"/>
    </source>
</evidence>
<evidence type="ECO:0000256" key="6">
    <source>
        <dbReference type="ARBA" id="ARBA00022895"/>
    </source>
</evidence>
<keyword evidence="6" id="KW-0779">Telomere</keyword>
<dbReference type="AlphaFoldDB" id="W2S828"/>
<keyword evidence="8" id="KW-0539">Nucleus</keyword>
<evidence type="ECO:0000256" key="3">
    <source>
        <dbReference type="ARBA" id="ARBA00008442"/>
    </source>
</evidence>
<feature type="compositionally biased region" description="Basic and acidic residues" evidence="9">
    <location>
        <begin position="382"/>
        <end position="391"/>
    </location>
</feature>
<dbReference type="InterPro" id="IPR012340">
    <property type="entry name" value="NA-bd_OB-fold"/>
</dbReference>
<evidence type="ECO:0000256" key="9">
    <source>
        <dbReference type="SAM" id="MobiDB-lite"/>
    </source>
</evidence>
<dbReference type="GO" id="GO:0098505">
    <property type="term" value="F:G-rich strand telomeric DNA binding"/>
    <property type="evidence" value="ECO:0007669"/>
    <property type="project" value="TreeGrafter"/>
</dbReference>
<dbReference type="PANTHER" id="PTHR14513:SF0">
    <property type="entry name" value="PROTECTION OF TELOMERES PROTEIN 1"/>
    <property type="match status" value="1"/>
</dbReference>
<dbReference type="GO" id="GO:0010521">
    <property type="term" value="F:telomerase inhibitor activity"/>
    <property type="evidence" value="ECO:0007669"/>
    <property type="project" value="TreeGrafter"/>
</dbReference>
<comment type="subcellular location">
    <subcellularLocation>
        <location evidence="2">Chromosome</location>
        <location evidence="2">Telomere</location>
    </subcellularLocation>
    <subcellularLocation>
        <location evidence="1">Nucleus</location>
    </subcellularLocation>
</comment>
<feature type="region of interest" description="Disordered" evidence="9">
    <location>
        <begin position="522"/>
        <end position="550"/>
    </location>
</feature>
<evidence type="ECO:0000256" key="5">
    <source>
        <dbReference type="ARBA" id="ARBA00022454"/>
    </source>
</evidence>
<dbReference type="STRING" id="1220924.W2S828"/>
<feature type="domain" description="Telomeric single stranded DNA binding POT1/Cdc13" evidence="10">
    <location>
        <begin position="21"/>
        <end position="161"/>
    </location>
</feature>
<dbReference type="FunFam" id="2.40.50.140:FF:000303">
    <property type="entry name" value="Protection of telomeres protein 1"/>
    <property type="match status" value="1"/>
</dbReference>
<proteinExistence type="inferred from homology"/>
<protein>
    <recommendedName>
        <fullName evidence="4">Protection of telomeres protein 1</fullName>
    </recommendedName>
</protein>
<keyword evidence="12" id="KW-1185">Reference proteome</keyword>
<dbReference type="EMBL" id="KB822713">
    <property type="protein sequence ID" value="ETN44856.1"/>
    <property type="molecule type" value="Genomic_DNA"/>
</dbReference>
<evidence type="ECO:0000256" key="2">
    <source>
        <dbReference type="ARBA" id="ARBA00004574"/>
    </source>
</evidence>
<dbReference type="SUPFAM" id="SSF50249">
    <property type="entry name" value="Nucleic acid-binding proteins"/>
    <property type="match status" value="2"/>
</dbReference>
<dbReference type="Pfam" id="PF16686">
    <property type="entry name" value="POT1PC"/>
    <property type="match status" value="1"/>
</dbReference>
<feature type="compositionally biased region" description="Low complexity" evidence="9">
    <location>
        <begin position="426"/>
        <end position="441"/>
    </location>
</feature>
<dbReference type="GO" id="GO:0000783">
    <property type="term" value="C:nuclear telomere cap complex"/>
    <property type="evidence" value="ECO:0007669"/>
    <property type="project" value="TreeGrafter"/>
</dbReference>
<dbReference type="eggNOG" id="KOG4757">
    <property type="taxonomic scope" value="Eukaryota"/>
</dbReference>
<dbReference type="SMART" id="SM00976">
    <property type="entry name" value="Telo_bind"/>
    <property type="match status" value="1"/>
</dbReference>
<evidence type="ECO:0000256" key="7">
    <source>
        <dbReference type="ARBA" id="ARBA00023125"/>
    </source>
</evidence>
<dbReference type="InParanoid" id="W2S828"/>
<accession>W2S828</accession>
<feature type="compositionally biased region" description="Acidic residues" evidence="9">
    <location>
        <begin position="533"/>
        <end position="550"/>
    </location>
</feature>
<feature type="compositionally biased region" description="Basic residues" evidence="9">
    <location>
        <begin position="412"/>
        <end position="425"/>
    </location>
</feature>
<dbReference type="InterPro" id="IPR032042">
    <property type="entry name" value="POT1PC"/>
</dbReference>
<dbReference type="VEuPathDB" id="FungiDB:HMPREF1541_09731"/>
<dbReference type="InterPro" id="IPR011564">
    <property type="entry name" value="Telomer_end-bd_POT1/Cdc13"/>
</dbReference>
<gene>
    <name evidence="11" type="ORF">HMPREF1541_09731</name>
</gene>
<evidence type="ECO:0000259" key="10">
    <source>
        <dbReference type="SMART" id="SM00976"/>
    </source>
</evidence>
<dbReference type="Gene3D" id="2.40.50.140">
    <property type="entry name" value="Nucleic acid-binding proteins"/>
    <property type="match status" value="2"/>
</dbReference>
<comment type="similarity">
    <text evidence="3">Belongs to the telombin family.</text>
</comment>
<dbReference type="PANTHER" id="PTHR14513">
    <property type="entry name" value="PROTECTION OF TELOMERES 1"/>
    <property type="match status" value="1"/>
</dbReference>
<dbReference type="GO" id="GO:0016233">
    <property type="term" value="P:telomere capping"/>
    <property type="evidence" value="ECO:0007669"/>
    <property type="project" value="TreeGrafter"/>
</dbReference>
<dbReference type="OrthoDB" id="2186770at2759"/>
<evidence type="ECO:0000256" key="8">
    <source>
        <dbReference type="ARBA" id="ARBA00023242"/>
    </source>
</evidence>
<evidence type="ECO:0000256" key="1">
    <source>
        <dbReference type="ARBA" id="ARBA00004123"/>
    </source>
</evidence>
<feature type="compositionally biased region" description="Low complexity" evidence="9">
    <location>
        <begin position="395"/>
        <end position="404"/>
    </location>
</feature>
<evidence type="ECO:0000313" key="11">
    <source>
        <dbReference type="EMBL" id="ETN44856.1"/>
    </source>
</evidence>
<dbReference type="GO" id="GO:0032210">
    <property type="term" value="P:regulation of telomere maintenance via telomerase"/>
    <property type="evidence" value="ECO:0007669"/>
    <property type="project" value="TreeGrafter"/>
</dbReference>
<organism evidence="11 12">
    <name type="scientific">Cyphellophora europaea (strain CBS 101466)</name>
    <name type="common">Phialophora europaea</name>
    <dbReference type="NCBI Taxonomy" id="1220924"/>
    <lineage>
        <taxon>Eukaryota</taxon>
        <taxon>Fungi</taxon>
        <taxon>Dikarya</taxon>
        <taxon>Ascomycota</taxon>
        <taxon>Pezizomycotina</taxon>
        <taxon>Eurotiomycetes</taxon>
        <taxon>Chaetothyriomycetidae</taxon>
        <taxon>Chaetothyriales</taxon>
        <taxon>Cyphellophoraceae</taxon>
        <taxon>Cyphellophora</taxon>
    </lineage>
</organism>
<dbReference type="GeneID" id="19977070"/>
<feature type="region of interest" description="Disordered" evidence="9">
    <location>
        <begin position="382"/>
        <end position="443"/>
    </location>
</feature>
<dbReference type="InterPro" id="IPR028389">
    <property type="entry name" value="POT1"/>
</dbReference>
<sequence length="698" mass="78492">MAYTGLPKVPEGFEDLSTAWNYPLPKVGDRHSCNIIGVCVDFLECTKSGGTDYTMKLTLHDPYYMDGIGMQFQLFFKTPSGAPQIQNQGDVVIFRNMGTLYHASRGKMAISSHSSTWTVVEHASLSDADADFSNLKIYRSEREGRRAPQPTVEELRYAKAILALDDPSTWQAPPKSTSLQIHATMLASGGTPRPPPRKHRVISSLEVPSHNRVYVDLTAEVRRSYDTDRLLELYVTDYTLNSDLYDYVHDPHNSDTIHDYGDQFGYASKTNQNWPGPWGKQTMTVVLWEPHRSFALKNITPGDFVTLRNVHLKMDTQGAKLEGVIHGDNLHPDRILVSRLRPRDASNNEELKDLLRRKQAYEEYCKRSGLRFIRNADPAELKTANEKRKAEAGIGEPEPQPGEQDPQDSRTRKNRKKKEKLRARAAAKAAASATTSTEAKSVVPSLAPNAHVRTNASPASLIRIDAILDPSLLQRKTPEGNTWTTPFQNCRYKSRVRVVGYFPASLEAFSVRVRRSQYAELSDMESQSGINESADEDGSDAMDVDDSGDDTQSEVRWEWRFALLVEDPSPRASSKTTKAALWPRERRQLRLIVNGADAEYLLREEACDLSKDPQALARLKEKLFVLWGDLQEKMEELEAAGKHVLGDGEVDVEAPSVQASSQPFECFIAEYGVKREGTDGTKAEHWERCFRMFHTSVA</sequence>
<keyword evidence="7" id="KW-0238">DNA-binding</keyword>
<evidence type="ECO:0000313" key="12">
    <source>
        <dbReference type="Proteomes" id="UP000030752"/>
    </source>
</evidence>